<feature type="compositionally biased region" description="Basic and acidic residues" evidence="1">
    <location>
        <begin position="12"/>
        <end position="24"/>
    </location>
</feature>
<name>A0A6J4Q4E8_9ACTN</name>
<proteinExistence type="predicted"/>
<feature type="non-terminal residue" evidence="2">
    <location>
        <position position="44"/>
    </location>
</feature>
<dbReference type="EMBL" id="CADCUV010000152">
    <property type="protein sequence ID" value="CAA9430303.1"/>
    <property type="molecule type" value="Genomic_DNA"/>
</dbReference>
<evidence type="ECO:0000313" key="2">
    <source>
        <dbReference type="EMBL" id="CAA9430303.1"/>
    </source>
</evidence>
<organism evidence="2">
    <name type="scientific">uncultured Rubrobacteraceae bacterium</name>
    <dbReference type="NCBI Taxonomy" id="349277"/>
    <lineage>
        <taxon>Bacteria</taxon>
        <taxon>Bacillati</taxon>
        <taxon>Actinomycetota</taxon>
        <taxon>Rubrobacteria</taxon>
        <taxon>Rubrobacterales</taxon>
        <taxon>Rubrobacteraceae</taxon>
        <taxon>environmental samples</taxon>
    </lineage>
</organism>
<feature type="non-terminal residue" evidence="2">
    <location>
        <position position="1"/>
    </location>
</feature>
<feature type="region of interest" description="Disordered" evidence="1">
    <location>
        <begin position="1"/>
        <end position="44"/>
    </location>
</feature>
<gene>
    <name evidence="2" type="ORF">AVDCRST_MAG22-3219</name>
</gene>
<sequence length="44" mass="4726">AGEDGGAWPHRRGLECERPQRDPGGRTCPGHCPRRRDGRGAGGM</sequence>
<evidence type="ECO:0000256" key="1">
    <source>
        <dbReference type="SAM" id="MobiDB-lite"/>
    </source>
</evidence>
<accession>A0A6J4Q4E8</accession>
<reference evidence="2" key="1">
    <citation type="submission" date="2020-02" db="EMBL/GenBank/DDBJ databases">
        <authorList>
            <person name="Meier V. D."/>
        </authorList>
    </citation>
    <scope>NUCLEOTIDE SEQUENCE</scope>
    <source>
        <strain evidence="2">AVDCRST_MAG22</strain>
    </source>
</reference>
<dbReference type="AlphaFoldDB" id="A0A6J4Q4E8"/>
<protein>
    <submittedName>
        <fullName evidence="2">Uncharacterized protein</fullName>
    </submittedName>
</protein>